<organism evidence="9 10">
    <name type="scientific">Cryptococcus wingfieldii CBS 7118</name>
    <dbReference type="NCBI Taxonomy" id="1295528"/>
    <lineage>
        <taxon>Eukaryota</taxon>
        <taxon>Fungi</taxon>
        <taxon>Dikarya</taxon>
        <taxon>Basidiomycota</taxon>
        <taxon>Agaricomycotina</taxon>
        <taxon>Tremellomycetes</taxon>
        <taxon>Tremellales</taxon>
        <taxon>Cryptococcaceae</taxon>
        <taxon>Cryptococcus</taxon>
    </lineage>
</organism>
<feature type="compositionally biased region" description="Low complexity" evidence="8">
    <location>
        <begin position="333"/>
        <end position="361"/>
    </location>
</feature>
<evidence type="ECO:0000256" key="6">
    <source>
        <dbReference type="ARBA" id="ARBA00023306"/>
    </source>
</evidence>
<name>A0A1E3J959_9TREE</name>
<evidence type="ECO:0000256" key="8">
    <source>
        <dbReference type="SAM" id="MobiDB-lite"/>
    </source>
</evidence>
<feature type="region of interest" description="Disordered" evidence="8">
    <location>
        <begin position="18"/>
        <end position="37"/>
    </location>
</feature>
<evidence type="ECO:0000256" key="4">
    <source>
        <dbReference type="ARBA" id="ARBA00022705"/>
    </source>
</evidence>
<feature type="compositionally biased region" description="Low complexity" evidence="8">
    <location>
        <begin position="64"/>
        <end position="86"/>
    </location>
</feature>
<dbReference type="GO" id="GO:0006270">
    <property type="term" value="P:DNA replication initiation"/>
    <property type="evidence" value="ECO:0007669"/>
    <property type="project" value="UniProtKB-UniRule"/>
</dbReference>
<keyword evidence="5 7" id="KW-0539">Nucleus</keyword>
<feature type="compositionally biased region" description="Acidic residues" evidence="8">
    <location>
        <begin position="307"/>
        <end position="319"/>
    </location>
</feature>
<feature type="region of interest" description="Disordered" evidence="8">
    <location>
        <begin position="553"/>
        <end position="610"/>
    </location>
</feature>
<dbReference type="Gene3D" id="1.10.10.1460">
    <property type="match status" value="1"/>
</dbReference>
<feature type="compositionally biased region" description="Polar residues" evidence="8">
    <location>
        <begin position="178"/>
        <end position="188"/>
    </location>
</feature>
<feature type="compositionally biased region" description="Basic and acidic residues" evidence="8">
    <location>
        <begin position="266"/>
        <end position="278"/>
    </location>
</feature>
<protein>
    <recommendedName>
        <fullName evidence="3 7">DNA replication regulator SLD2</fullName>
    </recommendedName>
</protein>
<evidence type="ECO:0000313" key="9">
    <source>
        <dbReference type="EMBL" id="ODN97408.1"/>
    </source>
</evidence>
<gene>
    <name evidence="9" type="ORF">L198_03972</name>
</gene>
<sequence length="610" mass="66044">MELAQVKAEVKAWEKAFKAENERNPTKDDIKKDKGDIASQYALYRTLSKGASSKPTSTSQINGQSSKPLPSSASSSSQQPSQSQQPRVTPRHTVVSDYPTTPTPPSRKSSGAYSALPRAAGAASASSSSAGLSGIKHMADRASSPPRMPPPASTARTLFSTPKKHAYSGPIIDPNPVNPFNTANSPSSAAKGKGREFNVSSGLSPERRKDEGKGKGEGDMSSPFIHANSPKKLKQVLEANSMHRAPSHLGVGEGITPRTKARKRLRGEWVEDTPGKDRQVRRRRGQGPAPVSELLASPSKSAKVDAGDDEMEDYEEDETALGPTPVKPPPPGGKAYAPLFEDVASPLKPASKANAAANGEAAGKRGGKQQGMMGFFSRAKNAAEKSSKGKDKETLVETTPSPTPSDAPLPDPQDPVPDATIADPPIPRKSRTPQRRKELVLSDDEIDEWDPEGGKVRTNVVIVPTRREPKRPKHDELESILGDGLDEESQEEEEVYEDEDEEDDPNDLPFPLLSILSPRRHTSGPSREELESLRVDAIFNPVALKKLQALKRGQDITFTGEGRGEEEEEGEDVLERLEHEEEDGADHADDDWESEDEGWKRAETGLDDAW</sequence>
<evidence type="ECO:0000256" key="5">
    <source>
        <dbReference type="ARBA" id="ARBA00023242"/>
    </source>
</evidence>
<dbReference type="AlphaFoldDB" id="A0A1E3J959"/>
<feature type="compositionally biased region" description="Basic and acidic residues" evidence="8">
    <location>
        <begin position="205"/>
        <end position="218"/>
    </location>
</feature>
<feature type="compositionally biased region" description="Polar residues" evidence="8">
    <location>
        <begin position="49"/>
        <end position="63"/>
    </location>
</feature>
<comment type="caution">
    <text evidence="9">The sequence shown here is derived from an EMBL/GenBank/DDBJ whole genome shotgun (WGS) entry which is preliminary data.</text>
</comment>
<dbReference type="PANTHER" id="PTHR28124">
    <property type="entry name" value="DNA REPLICATION REGULATOR SLD2"/>
    <property type="match status" value="1"/>
</dbReference>
<accession>A0A1E3J959</accession>
<dbReference type="EMBL" id="AWGH01000010">
    <property type="protein sequence ID" value="ODN97408.1"/>
    <property type="molecule type" value="Genomic_DNA"/>
</dbReference>
<dbReference type="GO" id="GO:0003697">
    <property type="term" value="F:single-stranded DNA binding"/>
    <property type="evidence" value="ECO:0007669"/>
    <property type="project" value="TreeGrafter"/>
</dbReference>
<dbReference type="Proteomes" id="UP000094819">
    <property type="component" value="Unassembled WGS sequence"/>
</dbReference>
<evidence type="ECO:0000256" key="2">
    <source>
        <dbReference type="ARBA" id="ARBA00007276"/>
    </source>
</evidence>
<dbReference type="GO" id="GO:0003688">
    <property type="term" value="F:DNA replication origin binding"/>
    <property type="evidence" value="ECO:0007669"/>
    <property type="project" value="TreeGrafter"/>
</dbReference>
<evidence type="ECO:0000313" key="10">
    <source>
        <dbReference type="Proteomes" id="UP000094819"/>
    </source>
</evidence>
<feature type="compositionally biased region" description="Basic and acidic residues" evidence="8">
    <location>
        <begin position="381"/>
        <end position="395"/>
    </location>
</feature>
<keyword evidence="10" id="KW-1185">Reference proteome</keyword>
<evidence type="ECO:0000256" key="3">
    <source>
        <dbReference type="ARBA" id="ARBA00018363"/>
    </source>
</evidence>
<dbReference type="FunFam" id="1.10.10.1460:FF:000001">
    <property type="entry name" value="DNA replication regulator Sld2"/>
    <property type="match status" value="1"/>
</dbReference>
<dbReference type="GO" id="GO:0031261">
    <property type="term" value="C:DNA replication preinitiation complex"/>
    <property type="evidence" value="ECO:0007669"/>
    <property type="project" value="TreeGrafter"/>
</dbReference>
<keyword evidence="4 7" id="KW-0235">DNA replication</keyword>
<feature type="region of interest" description="Disordered" evidence="8">
    <location>
        <begin position="47"/>
        <end position="530"/>
    </location>
</feature>
<dbReference type="Pfam" id="PF11719">
    <property type="entry name" value="Drc1-Sld2"/>
    <property type="match status" value="1"/>
</dbReference>
<dbReference type="RefSeq" id="XP_019032010.1">
    <property type="nucleotide sequence ID" value="XM_019176097.1"/>
</dbReference>
<comment type="subcellular location">
    <subcellularLocation>
        <location evidence="1 7">Nucleus</location>
    </subcellularLocation>
</comment>
<dbReference type="GO" id="GO:1902977">
    <property type="term" value="P:mitotic DNA replication preinitiation complex assembly"/>
    <property type="evidence" value="ECO:0007669"/>
    <property type="project" value="TreeGrafter"/>
</dbReference>
<comment type="function">
    <text evidence="7">Has a role in the initiation of DNA replication. Required at S-phase checkpoint.</text>
</comment>
<feature type="compositionally biased region" description="Low complexity" evidence="8">
    <location>
        <begin position="111"/>
        <end position="134"/>
    </location>
</feature>
<dbReference type="GeneID" id="30193185"/>
<dbReference type="PANTHER" id="PTHR28124:SF1">
    <property type="entry name" value="DNA REPLICATION REGULATOR SLD2"/>
    <property type="match status" value="1"/>
</dbReference>
<dbReference type="InterPro" id="IPR040203">
    <property type="entry name" value="Sld2"/>
</dbReference>
<feature type="compositionally biased region" description="Acidic residues" evidence="8">
    <location>
        <begin position="484"/>
        <end position="506"/>
    </location>
</feature>
<proteinExistence type="inferred from homology"/>
<reference evidence="9 10" key="1">
    <citation type="submission" date="2016-06" db="EMBL/GenBank/DDBJ databases">
        <title>Evolution of pathogenesis and genome organization in the Tremellales.</title>
        <authorList>
            <person name="Cuomo C."/>
            <person name="Litvintseva A."/>
            <person name="Heitman J."/>
            <person name="Chen Y."/>
            <person name="Sun S."/>
            <person name="Springer D."/>
            <person name="Dromer F."/>
            <person name="Young S."/>
            <person name="Zeng Q."/>
            <person name="Chapman S."/>
            <person name="Gujja S."/>
            <person name="Saif S."/>
            <person name="Birren B."/>
        </authorList>
    </citation>
    <scope>NUCLEOTIDE SEQUENCE [LARGE SCALE GENOMIC DNA]</scope>
    <source>
        <strain evidence="9 10">CBS 7118</strain>
    </source>
</reference>
<evidence type="ECO:0000256" key="1">
    <source>
        <dbReference type="ARBA" id="ARBA00004123"/>
    </source>
</evidence>
<dbReference type="OrthoDB" id="8775810at2759"/>
<feature type="compositionally biased region" description="Acidic residues" evidence="8">
    <location>
        <begin position="580"/>
        <end position="596"/>
    </location>
</feature>
<keyword evidence="6 7" id="KW-0131">Cell cycle</keyword>
<feature type="compositionally biased region" description="Pro residues" evidence="8">
    <location>
        <begin position="401"/>
        <end position="415"/>
    </location>
</feature>
<feature type="compositionally biased region" description="Basic and acidic residues" evidence="8">
    <location>
        <begin position="18"/>
        <end position="36"/>
    </location>
</feature>
<feature type="compositionally biased region" description="Acidic residues" evidence="8">
    <location>
        <begin position="441"/>
        <end position="451"/>
    </location>
</feature>
<dbReference type="GO" id="GO:0000727">
    <property type="term" value="P:double-strand break repair via break-induced replication"/>
    <property type="evidence" value="ECO:0007669"/>
    <property type="project" value="TreeGrafter"/>
</dbReference>
<comment type="similarity">
    <text evidence="2 7">Belongs to the SLD2 family.</text>
</comment>
<dbReference type="InterPro" id="IPR021110">
    <property type="entry name" value="DNA_rep_checkpnt_protein"/>
</dbReference>
<evidence type="ECO:0000256" key="7">
    <source>
        <dbReference type="RuleBase" id="RU367067"/>
    </source>
</evidence>